<protein>
    <submittedName>
        <fullName evidence="1">Uncharacterized protein</fullName>
    </submittedName>
</protein>
<organism evidence="1">
    <name type="scientific">uncultured marine phage</name>
    <dbReference type="NCBI Taxonomy" id="707152"/>
    <lineage>
        <taxon>Viruses</taxon>
        <taxon>environmental samples</taxon>
    </lineage>
</organism>
<reference evidence="1" key="1">
    <citation type="submission" date="2021-06" db="EMBL/GenBank/DDBJ databases">
        <authorList>
            <person name="Gannon L."/>
            <person name="Redgwell R T."/>
            <person name="Michniewski S."/>
            <person name="Harrison D C."/>
            <person name="Millard A."/>
        </authorList>
    </citation>
    <scope>NUCLEOTIDE SEQUENCE</scope>
</reference>
<sequence length="145" mass="16792">MLYCIISNERPSSGSPVESYEVFTISDLVWSDNIDRGTFNRSFTINPCEPMDLPTDYFSEWVDLTWTRGTLANDYKREVLITNFDDINNHFSGCFVSTTSPHSYDINYDVEVGNFGQFDMIKGVVTKLFREKRLGDVLDKNDEWI</sequence>
<dbReference type="EMBL" id="OU342829">
    <property type="protein sequence ID" value="CAG7581754.1"/>
    <property type="molecule type" value="Genomic_DNA"/>
</dbReference>
<accession>A0A8D9CCI1</accession>
<proteinExistence type="predicted"/>
<evidence type="ECO:0000313" key="1">
    <source>
        <dbReference type="EMBL" id="CAG7581754.1"/>
    </source>
</evidence>
<name>A0A8D9CCI1_9VIRU</name>
<gene>
    <name evidence="1" type="ORF">SLAVMIC_01013</name>
</gene>